<dbReference type="Proteomes" id="UP000823775">
    <property type="component" value="Unassembled WGS sequence"/>
</dbReference>
<proteinExistence type="predicted"/>
<feature type="region of interest" description="Disordered" evidence="1">
    <location>
        <begin position="123"/>
        <end position="149"/>
    </location>
</feature>
<evidence type="ECO:0000256" key="1">
    <source>
        <dbReference type="SAM" id="MobiDB-lite"/>
    </source>
</evidence>
<gene>
    <name evidence="2" type="ORF">HAX54_014763</name>
</gene>
<comment type="caution">
    <text evidence="2">The sequence shown here is derived from an EMBL/GenBank/DDBJ whole genome shotgun (WGS) entry which is preliminary data.</text>
</comment>
<protein>
    <submittedName>
        <fullName evidence="2">Uncharacterized protein</fullName>
    </submittedName>
</protein>
<evidence type="ECO:0000313" key="3">
    <source>
        <dbReference type="Proteomes" id="UP000823775"/>
    </source>
</evidence>
<accession>A0ABS8TNN5</accession>
<dbReference type="EMBL" id="JACEIK010001925">
    <property type="protein sequence ID" value="MCD7473137.1"/>
    <property type="molecule type" value="Genomic_DNA"/>
</dbReference>
<sequence length="208" mass="22298">MTAHLIINSPSICVITMHPKGFAAEVLIVSFSHEVFNFWLTVISQITAKTATLTSPTKLQTLMMSSSPNNSNSLIQVNTYGMLHKDVNSTSGSAGFFPGKSTERTVLGHAQKPAARTPKGVTFLSHGKSLQGDARKPEEAGLSSKADDVGKFSSQIIDAPSPEPSGTLSGMFNMDYGVNKLQQGDMNNSKEAATCAKRDDRPKLIKLI</sequence>
<organism evidence="2 3">
    <name type="scientific">Datura stramonium</name>
    <name type="common">Jimsonweed</name>
    <name type="synonym">Common thornapple</name>
    <dbReference type="NCBI Taxonomy" id="4076"/>
    <lineage>
        <taxon>Eukaryota</taxon>
        <taxon>Viridiplantae</taxon>
        <taxon>Streptophyta</taxon>
        <taxon>Embryophyta</taxon>
        <taxon>Tracheophyta</taxon>
        <taxon>Spermatophyta</taxon>
        <taxon>Magnoliopsida</taxon>
        <taxon>eudicotyledons</taxon>
        <taxon>Gunneridae</taxon>
        <taxon>Pentapetalae</taxon>
        <taxon>asterids</taxon>
        <taxon>lamiids</taxon>
        <taxon>Solanales</taxon>
        <taxon>Solanaceae</taxon>
        <taxon>Solanoideae</taxon>
        <taxon>Datureae</taxon>
        <taxon>Datura</taxon>
    </lineage>
</organism>
<evidence type="ECO:0000313" key="2">
    <source>
        <dbReference type="EMBL" id="MCD7473137.1"/>
    </source>
</evidence>
<name>A0ABS8TNN5_DATST</name>
<reference evidence="2 3" key="1">
    <citation type="journal article" date="2021" name="BMC Genomics">
        <title>Datura genome reveals duplications of psychoactive alkaloid biosynthetic genes and high mutation rate following tissue culture.</title>
        <authorList>
            <person name="Rajewski A."/>
            <person name="Carter-House D."/>
            <person name="Stajich J."/>
            <person name="Litt A."/>
        </authorList>
    </citation>
    <scope>NUCLEOTIDE SEQUENCE [LARGE SCALE GENOMIC DNA]</scope>
    <source>
        <strain evidence="2">AR-01</strain>
    </source>
</reference>
<keyword evidence="3" id="KW-1185">Reference proteome</keyword>
<feature type="compositionally biased region" description="Basic and acidic residues" evidence="1">
    <location>
        <begin position="133"/>
        <end position="149"/>
    </location>
</feature>